<reference evidence="1" key="1">
    <citation type="submission" date="2020-04" db="EMBL/GenBank/DDBJ databases">
        <authorList>
            <person name="Chiriac C."/>
            <person name="Salcher M."/>
            <person name="Ghai R."/>
            <person name="Kavagutti S V."/>
        </authorList>
    </citation>
    <scope>NUCLEOTIDE SEQUENCE</scope>
</reference>
<organism evidence="1">
    <name type="scientific">uncultured Caudovirales phage</name>
    <dbReference type="NCBI Taxonomy" id="2100421"/>
    <lineage>
        <taxon>Viruses</taxon>
        <taxon>Duplodnaviria</taxon>
        <taxon>Heunggongvirae</taxon>
        <taxon>Uroviricota</taxon>
        <taxon>Caudoviricetes</taxon>
        <taxon>Peduoviridae</taxon>
        <taxon>Maltschvirus</taxon>
        <taxon>Maltschvirus maltsch</taxon>
    </lineage>
</organism>
<sequence>MDVRRELDLINKQFRRHHKVANEIVVWYEFNILGSASVNSIYDDVYDEGVQGTGGRSYKNGVIIPIMLGSEKEDQKRSIPEARQPVLTMDIFASVKDMRDAGITTPYEYRDHLNDIFLYDGRYYGVYDYKVRGRLKDDIFVLISGQEIFINQEFLNDPGPGALGLDNFPWPAALPIIL</sequence>
<evidence type="ECO:0000313" key="1">
    <source>
        <dbReference type="EMBL" id="CAB4154199.1"/>
    </source>
</evidence>
<accession>A0A6J5N554</accession>
<dbReference type="EMBL" id="LR796612">
    <property type="protein sequence ID" value="CAB4154199.1"/>
    <property type="molecule type" value="Genomic_DNA"/>
</dbReference>
<gene>
    <name evidence="1" type="ORF">UFOVP629_5</name>
</gene>
<proteinExistence type="predicted"/>
<protein>
    <submittedName>
        <fullName evidence="1">Uncharacterized protein</fullName>
    </submittedName>
</protein>
<name>A0A6J5N554_9CAUD</name>